<feature type="non-terminal residue" evidence="1">
    <location>
        <position position="97"/>
    </location>
</feature>
<gene>
    <name evidence="1" type="ORF">SPELUC_LOCUS17068</name>
</gene>
<dbReference type="EMBL" id="CAJVPW010067317">
    <property type="protein sequence ID" value="CAG8789099.1"/>
    <property type="molecule type" value="Genomic_DNA"/>
</dbReference>
<evidence type="ECO:0000313" key="2">
    <source>
        <dbReference type="Proteomes" id="UP000789366"/>
    </source>
</evidence>
<organism evidence="1 2">
    <name type="scientific">Cetraspora pellucida</name>
    <dbReference type="NCBI Taxonomy" id="1433469"/>
    <lineage>
        <taxon>Eukaryota</taxon>
        <taxon>Fungi</taxon>
        <taxon>Fungi incertae sedis</taxon>
        <taxon>Mucoromycota</taxon>
        <taxon>Glomeromycotina</taxon>
        <taxon>Glomeromycetes</taxon>
        <taxon>Diversisporales</taxon>
        <taxon>Gigasporaceae</taxon>
        <taxon>Cetraspora</taxon>
    </lineage>
</organism>
<feature type="non-terminal residue" evidence="1">
    <location>
        <position position="1"/>
    </location>
</feature>
<accession>A0ACA9RE51</accession>
<sequence length="97" mass="11669">EEIKKNIHLTPSDIYKQLEQNYPNLTQKQVHAWWNKFIKEKYICDNNNQLNSMKILLEEYKYSIILENITESIKYLGFVTLFFNLLLKNKEIVIDAT</sequence>
<keyword evidence="2" id="KW-1185">Reference proteome</keyword>
<protein>
    <submittedName>
        <fullName evidence="1">7663_t:CDS:1</fullName>
    </submittedName>
</protein>
<dbReference type="Proteomes" id="UP000789366">
    <property type="component" value="Unassembled WGS sequence"/>
</dbReference>
<proteinExistence type="predicted"/>
<reference evidence="1" key="1">
    <citation type="submission" date="2021-06" db="EMBL/GenBank/DDBJ databases">
        <authorList>
            <person name="Kallberg Y."/>
            <person name="Tangrot J."/>
            <person name="Rosling A."/>
        </authorList>
    </citation>
    <scope>NUCLEOTIDE SEQUENCE</scope>
    <source>
        <strain evidence="1">28 12/20/2015</strain>
    </source>
</reference>
<comment type="caution">
    <text evidence="1">The sequence shown here is derived from an EMBL/GenBank/DDBJ whole genome shotgun (WGS) entry which is preliminary data.</text>
</comment>
<evidence type="ECO:0000313" key="1">
    <source>
        <dbReference type="EMBL" id="CAG8789099.1"/>
    </source>
</evidence>
<name>A0ACA9RE51_9GLOM</name>